<organism evidence="1 2">
    <name type="scientific">Desertifilum tharense IPPAS B-1220</name>
    <dbReference type="NCBI Taxonomy" id="1781255"/>
    <lineage>
        <taxon>Bacteria</taxon>
        <taxon>Bacillati</taxon>
        <taxon>Cyanobacteriota</taxon>
        <taxon>Cyanophyceae</taxon>
        <taxon>Desertifilales</taxon>
        <taxon>Desertifilaceae</taxon>
        <taxon>Desertifilum</taxon>
    </lineage>
</organism>
<keyword evidence="2" id="KW-1185">Reference proteome</keyword>
<evidence type="ECO:0000313" key="1">
    <source>
        <dbReference type="EMBL" id="XPM62118.1"/>
    </source>
</evidence>
<sequence>MYRSRNGGTSFTKLPNVQQAYLFAFGKNPPNRQNPAVFVYGTVNNAAGIFRSDNLGETWVKIDVPGQAIGKDPKFMEGDARVYGRVYIGTGGRGIYYGQPANLAATSQGAASSNHCRLPQLLASRL</sequence>
<name>A0ACD5GN02_9CYAN</name>
<proteinExistence type="predicted"/>
<evidence type="ECO:0000313" key="2">
    <source>
        <dbReference type="Proteomes" id="UP000095472"/>
    </source>
</evidence>
<accession>A0ACD5GN02</accession>
<protein>
    <submittedName>
        <fullName evidence="1">Uncharacterized protein</fullName>
    </submittedName>
</protein>
<gene>
    <name evidence="1" type="ORF">BH720_019820</name>
</gene>
<dbReference type="EMBL" id="CP182909">
    <property type="protein sequence ID" value="XPM62118.1"/>
    <property type="molecule type" value="Genomic_DNA"/>
</dbReference>
<reference evidence="1 2" key="1">
    <citation type="journal article" date="2016" name="Genome Announc.">
        <title>Draft Genome Sequence of the Thermotolerant Cyanobacterium Desertifilum sp. IPPAS B-1220.</title>
        <authorList>
            <person name="Mironov K.S."/>
            <person name="Sinetova M.A."/>
            <person name="Bolatkhan K."/>
            <person name="Zayadan B.K."/>
            <person name="Ustinova V.V."/>
            <person name="Kupriyanova E.V."/>
            <person name="Skrypnik A.N."/>
            <person name="Gogoleva N.E."/>
            <person name="Gogolev Y.V."/>
            <person name="Los D.A."/>
        </authorList>
    </citation>
    <scope>NUCLEOTIDE SEQUENCE [LARGE SCALE GENOMIC DNA]</scope>
    <source>
        <strain evidence="1 2">IPPAS B-1220</strain>
    </source>
</reference>
<dbReference type="Proteomes" id="UP000095472">
    <property type="component" value="Chromosome"/>
</dbReference>